<evidence type="ECO:0000256" key="3">
    <source>
        <dbReference type="ARBA" id="ARBA00022605"/>
    </source>
</evidence>
<dbReference type="Gene3D" id="3.40.50.80">
    <property type="entry name" value="Nucleotide-binding domain of ferredoxin-NADP reductase (FNR) module"/>
    <property type="match status" value="1"/>
</dbReference>
<dbReference type="InterPro" id="IPR023173">
    <property type="entry name" value="NADPH_Cyt_P450_Rdtase_alpha"/>
</dbReference>
<dbReference type="FunFam" id="3.40.50.80:FF:000001">
    <property type="entry name" value="NADPH--cytochrome P450 reductase 1"/>
    <property type="match status" value="1"/>
</dbReference>
<dbReference type="RefSeq" id="WP_119602702.1">
    <property type="nucleotide sequence ID" value="NZ_QXQA01000021.1"/>
</dbReference>
<keyword evidence="16" id="KW-1185">Reference proteome</keyword>
<dbReference type="PRINTS" id="PR00371">
    <property type="entry name" value="FPNCR"/>
</dbReference>
<feature type="binding site" evidence="12">
    <location>
        <begin position="164"/>
        <end position="173"/>
    </location>
    <ligand>
        <name>FMN</name>
        <dbReference type="ChEBI" id="CHEBI:58210"/>
    </ligand>
</feature>
<keyword evidence="10" id="KW-0198">Cysteine biosynthesis</keyword>
<comment type="cofactor">
    <cofactor evidence="12">
        <name>FMN</name>
        <dbReference type="ChEBI" id="CHEBI:58210"/>
    </cofactor>
    <text evidence="12">Binds 1 FMN per subunit.</text>
</comment>
<dbReference type="GO" id="GO:0016651">
    <property type="term" value="F:oxidoreductase activity, acting on NAD(P)H"/>
    <property type="evidence" value="ECO:0007669"/>
    <property type="project" value="UniProtKB-ARBA"/>
</dbReference>
<organism evidence="15 16">
    <name type="scientific">Paenibacillus nanensis</name>
    <dbReference type="NCBI Taxonomy" id="393251"/>
    <lineage>
        <taxon>Bacteria</taxon>
        <taxon>Bacillati</taxon>
        <taxon>Bacillota</taxon>
        <taxon>Bacilli</taxon>
        <taxon>Bacillales</taxon>
        <taxon>Paenibacillaceae</taxon>
        <taxon>Paenibacillus</taxon>
    </lineage>
</organism>
<reference evidence="15 16" key="1">
    <citation type="submission" date="2018-09" db="EMBL/GenBank/DDBJ databases">
        <title>Paenibacillus aracenensis nov. sp. isolated from a cave in southern Spain.</title>
        <authorList>
            <person name="Jurado V."/>
            <person name="Gutierrez-Patricio S."/>
            <person name="Gonzalez-Pimentel J.L."/>
            <person name="Miller A.Z."/>
            <person name="Laiz L."/>
            <person name="Saiz-Jimenez C."/>
        </authorList>
    </citation>
    <scope>NUCLEOTIDE SEQUENCE [LARGE SCALE GENOMIC DNA]</scope>
    <source>
        <strain evidence="15 16">DSM 22867</strain>
    </source>
</reference>
<evidence type="ECO:0000256" key="8">
    <source>
        <dbReference type="ARBA" id="ARBA00022982"/>
    </source>
</evidence>
<keyword evidence="4" id="KW-0285">Flavoprotein</keyword>
<keyword evidence="8" id="KW-0249">Electron transport</keyword>
<dbReference type="InterPro" id="IPR029039">
    <property type="entry name" value="Flavoprotein-like_sf"/>
</dbReference>
<dbReference type="PROSITE" id="PS50902">
    <property type="entry name" value="FLAVODOXIN_LIKE"/>
    <property type="match status" value="1"/>
</dbReference>
<proteinExistence type="predicted"/>
<sequence length="616" mass="67516">MQLKVTNSPFTEAQAELLNQLLPTLTESQIQWLGGFLTFYRTGAASNEAAAAIAAPVLEQPVPAAAAVPSAPREATILFGSQTGNSQRLAGKLANTLKEQGFEVTLSAMNAYKTNNLKKTAHLFIVASTHGEGDPPDNALTFYEFLHSKRAPKLDGLKYSVLALGDTSYEFFCKTGKDFDERLAELGAERIVERVDCDVDFEGPASAWLSSVVEALQSASGAAASAAPAGQAVSAAAPAESQYSRSNPYQAEVMTTINLNGRGSDRETRHLELSLEGSGLTYEPGDVVGIYPENDPALVDQIITAMNWSPDEAVVPGKAGDEGTLRSALLRQFEITVLTKPLLEKAAAFSENGKLAELVKPENKEELRAYTNGRDLLDLLQDFGPWKLSASDLVSILRKLPPRLYSIASSGKAHPDEVHLTIRKVEYEAHGRKRGGVCSVQVSERLQEGDTLPIFIQQNPNFKLPANPETPVIMIGPGTGVAPFRAFLEEREELGAEGKTWLFYGDRHFVTDFLYQTDWQRMLKDGVLTKLDVAFSRDSEEKVYVQHRMLEHAAELYAWLKEGAHVYVCGDEKHMAHDVHNALLTIIEQQGGMDAEAAKAYLADLQAQQRYQRDVY</sequence>
<comment type="catalytic activity">
    <reaction evidence="11">
        <text>hydrogen sulfide + 3 NADP(+) + 3 H2O = sulfite + 3 NADPH + 4 H(+)</text>
        <dbReference type="Rhea" id="RHEA:13801"/>
        <dbReference type="ChEBI" id="CHEBI:15377"/>
        <dbReference type="ChEBI" id="CHEBI:15378"/>
        <dbReference type="ChEBI" id="CHEBI:17359"/>
        <dbReference type="ChEBI" id="CHEBI:29919"/>
        <dbReference type="ChEBI" id="CHEBI:57783"/>
        <dbReference type="ChEBI" id="CHEBI:58349"/>
        <dbReference type="EC" id="1.8.1.2"/>
    </reaction>
</comment>
<dbReference type="InterPro" id="IPR017938">
    <property type="entry name" value="Riboflavin_synthase-like_b-brl"/>
</dbReference>
<dbReference type="SUPFAM" id="SSF52218">
    <property type="entry name" value="Flavoproteins"/>
    <property type="match status" value="1"/>
</dbReference>
<keyword evidence="2" id="KW-0813">Transport</keyword>
<dbReference type="NCBIfam" id="NF004859">
    <property type="entry name" value="PRK06214.1"/>
    <property type="match status" value="1"/>
</dbReference>
<evidence type="ECO:0000313" key="15">
    <source>
        <dbReference type="EMBL" id="RIX48608.1"/>
    </source>
</evidence>
<keyword evidence="9 15" id="KW-0560">Oxidoreductase</keyword>
<evidence type="ECO:0000256" key="5">
    <source>
        <dbReference type="ARBA" id="ARBA00022643"/>
    </source>
</evidence>
<dbReference type="CDD" id="cd06199">
    <property type="entry name" value="SiR"/>
    <property type="match status" value="1"/>
</dbReference>
<feature type="domain" description="FAD-binding FR-type" evidence="14">
    <location>
        <begin position="246"/>
        <end position="465"/>
    </location>
</feature>
<evidence type="ECO:0000259" key="13">
    <source>
        <dbReference type="PROSITE" id="PS50902"/>
    </source>
</evidence>
<feature type="binding site" evidence="12">
    <location>
        <position position="578"/>
    </location>
    <ligand>
        <name>NADP(+)</name>
        <dbReference type="ChEBI" id="CHEBI:58349"/>
    </ligand>
</feature>
<comment type="cofactor">
    <cofactor evidence="12">
        <name>FAD</name>
        <dbReference type="ChEBI" id="CHEBI:57692"/>
    </cofactor>
    <text evidence="12">Binds 1 FAD per subunit.</text>
</comment>
<dbReference type="InterPro" id="IPR008254">
    <property type="entry name" value="Flavodoxin/NO_synth"/>
</dbReference>
<dbReference type="PRINTS" id="PR00369">
    <property type="entry name" value="FLAVODOXIN"/>
</dbReference>
<dbReference type="InterPro" id="IPR001094">
    <property type="entry name" value="Flavdoxin-like"/>
</dbReference>
<gene>
    <name evidence="15" type="ORF">D3P08_24185</name>
</gene>
<feature type="binding site" evidence="12">
    <location>
        <begin position="128"/>
        <end position="131"/>
    </location>
    <ligand>
        <name>FMN</name>
        <dbReference type="ChEBI" id="CHEBI:58210"/>
    </ligand>
</feature>
<dbReference type="EC" id="1.8.1.2" evidence="1"/>
<dbReference type="GO" id="GO:0050660">
    <property type="term" value="F:flavin adenine dinucleotide binding"/>
    <property type="evidence" value="ECO:0007669"/>
    <property type="project" value="InterPro"/>
</dbReference>
<dbReference type="InterPro" id="IPR039261">
    <property type="entry name" value="FNR_nucleotide-bd"/>
</dbReference>
<keyword evidence="3" id="KW-0028">Amino-acid biosynthesis</keyword>
<feature type="binding site" evidence="12">
    <location>
        <begin position="403"/>
        <end position="406"/>
    </location>
    <ligand>
        <name>FAD</name>
        <dbReference type="ChEBI" id="CHEBI:57692"/>
    </ligand>
</feature>
<feature type="binding site" evidence="12">
    <location>
        <begin position="542"/>
        <end position="546"/>
    </location>
    <ligand>
        <name>NADP(+)</name>
        <dbReference type="ChEBI" id="CHEBI:58349"/>
    </ligand>
</feature>
<evidence type="ECO:0000256" key="7">
    <source>
        <dbReference type="ARBA" id="ARBA00022857"/>
    </source>
</evidence>
<feature type="binding site" evidence="12">
    <location>
        <begin position="536"/>
        <end position="537"/>
    </location>
    <ligand>
        <name>NADP(+)</name>
        <dbReference type="ChEBI" id="CHEBI:58349"/>
    </ligand>
</feature>
<evidence type="ECO:0000256" key="10">
    <source>
        <dbReference type="ARBA" id="ARBA00023192"/>
    </source>
</evidence>
<dbReference type="OrthoDB" id="9789468at2"/>
<dbReference type="Pfam" id="PF00667">
    <property type="entry name" value="FAD_binding_1"/>
    <property type="match status" value="1"/>
</dbReference>
<evidence type="ECO:0000256" key="11">
    <source>
        <dbReference type="ARBA" id="ARBA00052219"/>
    </source>
</evidence>
<keyword evidence="5 12" id="KW-0288">FMN</keyword>
<dbReference type="AlphaFoldDB" id="A0A3A1UTB4"/>
<dbReference type="InterPro" id="IPR003097">
    <property type="entry name" value="CysJ-like_FAD-binding"/>
</dbReference>
<dbReference type="Gene3D" id="1.20.990.10">
    <property type="entry name" value="NADPH-cytochrome p450 Reductase, Chain A, domain 3"/>
    <property type="match status" value="1"/>
</dbReference>
<evidence type="ECO:0000256" key="1">
    <source>
        <dbReference type="ARBA" id="ARBA00012604"/>
    </source>
</evidence>
<keyword evidence="7 12" id="KW-0521">NADP</keyword>
<dbReference type="InterPro" id="IPR017927">
    <property type="entry name" value="FAD-bd_FR_type"/>
</dbReference>
<feature type="binding site" evidence="12">
    <location>
        <position position="336"/>
    </location>
    <ligand>
        <name>FAD</name>
        <dbReference type="ChEBI" id="CHEBI:57692"/>
    </ligand>
</feature>
<feature type="binding site" evidence="12">
    <location>
        <position position="616"/>
    </location>
    <ligand>
        <name>FAD</name>
        <dbReference type="ChEBI" id="CHEBI:57692"/>
    </ligand>
</feature>
<evidence type="ECO:0000256" key="9">
    <source>
        <dbReference type="ARBA" id="ARBA00023002"/>
    </source>
</evidence>
<feature type="domain" description="Flavodoxin-like" evidence="13">
    <location>
        <begin position="75"/>
        <end position="213"/>
    </location>
</feature>
<accession>A0A3A1UTB4</accession>
<evidence type="ECO:0000313" key="16">
    <source>
        <dbReference type="Proteomes" id="UP000266482"/>
    </source>
</evidence>
<dbReference type="Proteomes" id="UP000266482">
    <property type="component" value="Unassembled WGS sequence"/>
</dbReference>
<dbReference type="NCBIfam" id="TIGR01931">
    <property type="entry name" value="cysJ"/>
    <property type="match status" value="1"/>
</dbReference>
<dbReference type="GO" id="GO:0004783">
    <property type="term" value="F:sulfite reductase (NADPH) activity"/>
    <property type="evidence" value="ECO:0007669"/>
    <property type="project" value="UniProtKB-EC"/>
</dbReference>
<protein>
    <recommendedName>
        <fullName evidence="1">assimilatory sulfite reductase (NADPH)</fullName>
        <ecNumber evidence="1">1.8.1.2</ecNumber>
    </recommendedName>
</protein>
<dbReference type="GO" id="GO:0019344">
    <property type="term" value="P:cysteine biosynthetic process"/>
    <property type="evidence" value="ECO:0007669"/>
    <property type="project" value="UniProtKB-KW"/>
</dbReference>
<feature type="binding site" evidence="12">
    <location>
        <begin position="436"/>
        <end position="439"/>
    </location>
    <ligand>
        <name>FAD</name>
        <dbReference type="ChEBI" id="CHEBI:57692"/>
    </ligand>
</feature>
<dbReference type="InterPro" id="IPR001433">
    <property type="entry name" value="OxRdtase_FAD/NAD-bd"/>
</dbReference>
<dbReference type="EMBL" id="QXQA01000021">
    <property type="protein sequence ID" value="RIX48608.1"/>
    <property type="molecule type" value="Genomic_DNA"/>
</dbReference>
<dbReference type="Gene3D" id="3.40.50.360">
    <property type="match status" value="1"/>
</dbReference>
<dbReference type="SUPFAM" id="SSF63380">
    <property type="entry name" value="Riboflavin synthase domain-like"/>
    <property type="match status" value="1"/>
</dbReference>
<dbReference type="GO" id="GO:0010181">
    <property type="term" value="F:FMN binding"/>
    <property type="evidence" value="ECO:0007669"/>
    <property type="project" value="InterPro"/>
</dbReference>
<evidence type="ECO:0000259" key="14">
    <source>
        <dbReference type="PROSITE" id="PS51384"/>
    </source>
</evidence>
<evidence type="ECO:0000256" key="4">
    <source>
        <dbReference type="ARBA" id="ARBA00022630"/>
    </source>
</evidence>
<dbReference type="PANTHER" id="PTHR19384:SF128">
    <property type="entry name" value="NADPH OXIDOREDUCTASE A"/>
    <property type="match status" value="1"/>
</dbReference>
<keyword evidence="6 12" id="KW-0274">FAD</keyword>
<dbReference type="PROSITE" id="PS51384">
    <property type="entry name" value="FAD_FR"/>
    <property type="match status" value="1"/>
</dbReference>
<evidence type="ECO:0000256" key="2">
    <source>
        <dbReference type="ARBA" id="ARBA00022448"/>
    </source>
</evidence>
<evidence type="ECO:0000256" key="12">
    <source>
        <dbReference type="PIRSR" id="PIRSR000207-1"/>
    </source>
</evidence>
<dbReference type="InterPro" id="IPR001709">
    <property type="entry name" value="Flavoprot_Pyr_Nucl_cyt_Rdtase"/>
</dbReference>
<feature type="binding site" evidence="12">
    <location>
        <position position="427"/>
    </location>
    <ligand>
        <name>FAD</name>
        <dbReference type="ChEBI" id="CHEBI:57692"/>
    </ligand>
</feature>
<comment type="caution">
    <text evidence="15">The sequence shown here is derived from an EMBL/GenBank/DDBJ whole genome shotgun (WGS) entry which is preliminary data.</text>
</comment>
<dbReference type="PANTHER" id="PTHR19384">
    <property type="entry name" value="NITRIC OXIDE SYNTHASE-RELATED"/>
    <property type="match status" value="1"/>
</dbReference>
<dbReference type="PIRSF" id="PIRSF000207">
    <property type="entry name" value="SiR-FP_CysJ"/>
    <property type="match status" value="1"/>
</dbReference>
<dbReference type="Pfam" id="PF00258">
    <property type="entry name" value="Flavodoxin_1"/>
    <property type="match status" value="1"/>
</dbReference>
<name>A0A3A1UTB4_9BACL</name>
<dbReference type="SUPFAM" id="SSF52343">
    <property type="entry name" value="Ferredoxin reductase-like, C-terminal NADP-linked domain"/>
    <property type="match status" value="1"/>
</dbReference>
<dbReference type="Pfam" id="PF00175">
    <property type="entry name" value="NAD_binding_1"/>
    <property type="match status" value="1"/>
</dbReference>
<dbReference type="InterPro" id="IPR010199">
    <property type="entry name" value="CysJ"/>
</dbReference>
<evidence type="ECO:0000256" key="6">
    <source>
        <dbReference type="ARBA" id="ARBA00022827"/>
    </source>
</evidence>
<dbReference type="GO" id="GO:0005829">
    <property type="term" value="C:cytosol"/>
    <property type="evidence" value="ECO:0007669"/>
    <property type="project" value="TreeGrafter"/>
</dbReference>
<dbReference type="Gene3D" id="2.40.30.10">
    <property type="entry name" value="Translation factors"/>
    <property type="match status" value="1"/>
</dbReference>